<keyword evidence="3" id="KW-0488">Methylation</keyword>
<keyword evidence="6" id="KW-0472">Membrane</keyword>
<evidence type="ECO:0000313" key="8">
    <source>
        <dbReference type="Proteomes" id="UP000500890"/>
    </source>
</evidence>
<evidence type="ECO:0000256" key="1">
    <source>
        <dbReference type="ARBA" id="ARBA00004162"/>
    </source>
</evidence>
<keyword evidence="8" id="KW-1185">Reference proteome</keyword>
<gene>
    <name evidence="7" type="ORF">G7081_01350</name>
</gene>
<reference evidence="7 8" key="1">
    <citation type="submission" date="2020-03" db="EMBL/GenBank/DDBJ databases">
        <title>Vagococcus sp. nov., isolated from beetles.</title>
        <authorList>
            <person name="Hyun D.-W."/>
            <person name="Bae J.-W."/>
        </authorList>
    </citation>
    <scope>NUCLEOTIDE SEQUENCE [LARGE SCALE GENOMIC DNA]</scope>
    <source>
        <strain evidence="7 8">HDW17A</strain>
    </source>
</reference>
<evidence type="ECO:0000256" key="3">
    <source>
        <dbReference type="ARBA" id="ARBA00022481"/>
    </source>
</evidence>
<dbReference type="EMBL" id="CP049886">
    <property type="protein sequence ID" value="QIL46975.1"/>
    <property type="molecule type" value="Genomic_DNA"/>
</dbReference>
<comment type="subcellular location">
    <subcellularLocation>
        <location evidence="1">Cell membrane</location>
        <topology evidence="1">Single-pass membrane protein</topology>
    </subcellularLocation>
</comment>
<dbReference type="InterPro" id="IPR016940">
    <property type="entry name" value="ComGC"/>
</dbReference>
<evidence type="ECO:0000256" key="6">
    <source>
        <dbReference type="ARBA" id="ARBA00023136"/>
    </source>
</evidence>
<dbReference type="SUPFAM" id="SSF54523">
    <property type="entry name" value="Pili subunits"/>
    <property type="match status" value="1"/>
</dbReference>
<protein>
    <submittedName>
        <fullName evidence="7">Competence protein ComG</fullName>
    </submittedName>
</protein>
<keyword evidence="2" id="KW-1003">Cell membrane</keyword>
<evidence type="ECO:0000256" key="4">
    <source>
        <dbReference type="ARBA" id="ARBA00022692"/>
    </source>
</evidence>
<evidence type="ECO:0000313" key="7">
    <source>
        <dbReference type="EMBL" id="QIL46975.1"/>
    </source>
</evidence>
<organism evidence="7 8">
    <name type="scientific">Vagococcus coleopterorum</name>
    <dbReference type="NCBI Taxonomy" id="2714946"/>
    <lineage>
        <taxon>Bacteria</taxon>
        <taxon>Bacillati</taxon>
        <taxon>Bacillota</taxon>
        <taxon>Bacilli</taxon>
        <taxon>Lactobacillales</taxon>
        <taxon>Enterococcaceae</taxon>
        <taxon>Vagococcus</taxon>
    </lineage>
</organism>
<dbReference type="AlphaFoldDB" id="A0A6G8APW4"/>
<dbReference type="InterPro" id="IPR045584">
    <property type="entry name" value="Pilin-like"/>
</dbReference>
<dbReference type="NCBIfam" id="NF040999">
    <property type="entry name" value="pilin_ComGC"/>
    <property type="match status" value="1"/>
</dbReference>
<dbReference type="GO" id="GO:0005886">
    <property type="term" value="C:plasma membrane"/>
    <property type="evidence" value="ECO:0007669"/>
    <property type="project" value="UniProtKB-SubCell"/>
</dbReference>
<name>A0A6G8APW4_9ENTE</name>
<dbReference type="KEGG" id="vah:G7081_01350"/>
<evidence type="ECO:0000256" key="5">
    <source>
        <dbReference type="ARBA" id="ARBA00022989"/>
    </source>
</evidence>
<dbReference type="GO" id="GO:0030420">
    <property type="term" value="P:establishment of competence for transformation"/>
    <property type="evidence" value="ECO:0007669"/>
    <property type="project" value="InterPro"/>
</dbReference>
<dbReference type="Proteomes" id="UP000500890">
    <property type="component" value="Chromosome"/>
</dbReference>
<sequence>MLIVLFVIAVLIFLFVPNLVNQRDKIENRGDKAFTQVVKTQAELFTMNENLPLSYENLLSEHYLTAEQITKAKELEIDLNHLE</sequence>
<accession>A0A6G8APW4</accession>
<evidence type="ECO:0000256" key="2">
    <source>
        <dbReference type="ARBA" id="ARBA00022475"/>
    </source>
</evidence>
<proteinExistence type="predicted"/>
<keyword evidence="5" id="KW-1133">Transmembrane helix</keyword>
<keyword evidence="4" id="KW-0812">Transmembrane</keyword>